<dbReference type="GO" id="GO:0005840">
    <property type="term" value="C:ribosome"/>
    <property type="evidence" value="ECO:0007669"/>
    <property type="project" value="InterPro"/>
</dbReference>
<dbReference type="Proteomes" id="UP001187471">
    <property type="component" value="Unassembled WGS sequence"/>
</dbReference>
<dbReference type="PANTHER" id="PTHR36798:SF2">
    <property type="entry name" value="LARGE RIBOSOMAL SUBUNIT PROTEIN CL38"/>
    <property type="match status" value="1"/>
</dbReference>
<evidence type="ECO:0000313" key="2">
    <source>
        <dbReference type="EMBL" id="KAK2983994.1"/>
    </source>
</evidence>
<keyword evidence="3" id="KW-1185">Reference proteome</keyword>
<dbReference type="InterPro" id="IPR020526">
    <property type="entry name" value="Ribosomal_cL38"/>
</dbReference>
<dbReference type="GO" id="GO:0009507">
    <property type="term" value="C:chloroplast"/>
    <property type="evidence" value="ECO:0007669"/>
    <property type="project" value="InterPro"/>
</dbReference>
<sequence length="165" mass="18950">MPKRDDPNDENHLVPFRDIPSSPIYPWWQLSPIYRSYLKGDPVSKFIKDGFRADMARWGLVINSFDELERVYLEYLMKQLGNDRVWAVGPLHPPDDEDRSKPSERGSSGGAGDFSLVIKSSSRPQKKATTHHRRTGQRKTKPWDVRRGPPILSSKIPLLRCLSLP</sequence>
<protein>
    <submittedName>
        <fullName evidence="2">Uncharacterized protein</fullName>
    </submittedName>
</protein>
<dbReference type="Gene3D" id="3.40.50.2000">
    <property type="entry name" value="Glycogen Phosphorylase B"/>
    <property type="match status" value="1"/>
</dbReference>
<organism evidence="2 3">
    <name type="scientific">Escallonia rubra</name>
    <dbReference type="NCBI Taxonomy" id="112253"/>
    <lineage>
        <taxon>Eukaryota</taxon>
        <taxon>Viridiplantae</taxon>
        <taxon>Streptophyta</taxon>
        <taxon>Embryophyta</taxon>
        <taxon>Tracheophyta</taxon>
        <taxon>Spermatophyta</taxon>
        <taxon>Magnoliopsida</taxon>
        <taxon>eudicotyledons</taxon>
        <taxon>Gunneridae</taxon>
        <taxon>Pentapetalae</taxon>
        <taxon>asterids</taxon>
        <taxon>campanulids</taxon>
        <taxon>Escalloniales</taxon>
        <taxon>Escalloniaceae</taxon>
        <taxon>Escallonia</taxon>
    </lineage>
</organism>
<name>A0AA88REU5_9ASTE</name>
<comment type="caution">
    <text evidence="2">The sequence shown here is derived from an EMBL/GenBank/DDBJ whole genome shotgun (WGS) entry which is preliminary data.</text>
</comment>
<dbReference type="GO" id="GO:0019843">
    <property type="term" value="F:rRNA binding"/>
    <property type="evidence" value="ECO:0007669"/>
    <property type="project" value="InterPro"/>
</dbReference>
<dbReference type="AlphaFoldDB" id="A0AA88REU5"/>
<dbReference type="EMBL" id="JAVXUO010001279">
    <property type="protein sequence ID" value="KAK2983994.1"/>
    <property type="molecule type" value="Genomic_DNA"/>
</dbReference>
<evidence type="ECO:0000313" key="3">
    <source>
        <dbReference type="Proteomes" id="UP001187471"/>
    </source>
</evidence>
<accession>A0AA88REU5</accession>
<dbReference type="SUPFAM" id="SSF53756">
    <property type="entry name" value="UDP-Glycosyltransferase/glycogen phosphorylase"/>
    <property type="match status" value="1"/>
</dbReference>
<evidence type="ECO:0000256" key="1">
    <source>
        <dbReference type="SAM" id="MobiDB-lite"/>
    </source>
</evidence>
<dbReference type="Pfam" id="PF17257">
    <property type="entry name" value="DUF5323"/>
    <property type="match status" value="1"/>
</dbReference>
<dbReference type="GO" id="GO:0003735">
    <property type="term" value="F:structural constituent of ribosome"/>
    <property type="evidence" value="ECO:0007669"/>
    <property type="project" value="InterPro"/>
</dbReference>
<dbReference type="PANTHER" id="PTHR36798">
    <property type="entry name" value="50S RIBOSOMAL PROTEIN 6, CHLOROPLASTIC"/>
    <property type="match status" value="1"/>
</dbReference>
<reference evidence="2" key="1">
    <citation type="submission" date="2022-12" db="EMBL/GenBank/DDBJ databases">
        <title>Draft genome assemblies for two species of Escallonia (Escalloniales).</title>
        <authorList>
            <person name="Chanderbali A."/>
            <person name="Dervinis C."/>
            <person name="Anghel I."/>
            <person name="Soltis D."/>
            <person name="Soltis P."/>
            <person name="Zapata F."/>
        </authorList>
    </citation>
    <scope>NUCLEOTIDE SEQUENCE</scope>
    <source>
        <strain evidence="2">UCBG92.1500</strain>
        <tissue evidence="2">Leaf</tissue>
    </source>
</reference>
<dbReference type="GO" id="GO:0006412">
    <property type="term" value="P:translation"/>
    <property type="evidence" value="ECO:0007669"/>
    <property type="project" value="InterPro"/>
</dbReference>
<gene>
    <name evidence="2" type="ORF">RJ640_027319</name>
</gene>
<feature type="compositionally biased region" description="Basic residues" evidence="1">
    <location>
        <begin position="124"/>
        <end position="140"/>
    </location>
</feature>
<proteinExistence type="predicted"/>
<feature type="region of interest" description="Disordered" evidence="1">
    <location>
        <begin position="87"/>
        <end position="151"/>
    </location>
</feature>